<gene>
    <name evidence="2" type="ORF">Tci_059471</name>
</gene>
<comment type="caution">
    <text evidence="2">The sequence shown here is derived from an EMBL/GenBank/DDBJ whole genome shotgun (WGS) entry which is preliminary data.</text>
</comment>
<feature type="compositionally biased region" description="Basic residues" evidence="1">
    <location>
        <begin position="187"/>
        <end position="197"/>
    </location>
</feature>
<reference evidence="2" key="1">
    <citation type="journal article" date="2019" name="Sci. Rep.">
        <title>Draft genome of Tanacetum cinerariifolium, the natural source of mosquito coil.</title>
        <authorList>
            <person name="Yamashiro T."/>
            <person name="Shiraishi A."/>
            <person name="Satake H."/>
            <person name="Nakayama K."/>
        </authorList>
    </citation>
    <scope>NUCLEOTIDE SEQUENCE</scope>
</reference>
<dbReference type="EMBL" id="BKCJ010009551">
    <property type="protein sequence ID" value="GEU87493.1"/>
    <property type="molecule type" value="Genomic_DNA"/>
</dbReference>
<feature type="region of interest" description="Disordered" evidence="1">
    <location>
        <begin position="177"/>
        <end position="300"/>
    </location>
</feature>
<sequence>MSFGPQTAGNAVVPKFDMQVYTSVLTPDEVKNLVAKYAIPLDLYLCVPPSSLTMNKLPVDKIVGHHPVFKDGEGNGNTIVLPLFAYVIRLLRLLSLVLFFLLHLLRPCLNSLSSLWPKVCVLVKERLLWTMRSFPNIVPPLPSSAQIPKKTDHQRVVEYENERVLVAKRKAQAAKDRAVGKISAAKRTSRRTKKKKSAPISFALDDSKEDDSTRTGSGTHHSSSPLNIIIPDDANPRTGGGGVASELVRYEDGDADHGLENAEDGNEADSPPATHHPGSQRSHRFETDTHTHSAKVHHDVGDESRGEFLFRWFGSSDLSQTKPWGDGADSSFRAKAAQPSLFVSAWKLRTHSILNDVESCRDMMIHLATPTVRAQQSRLSDHQALQRSWFELGRGVLAQIDLLQWYEALSDDYRDLYDSHRSCRDVSDRLTETQNQLVDVTRGRNKLADDHKHLQQEHLGCAGKEVGLVDKLDVVEKEKDDLLDKNR</sequence>
<evidence type="ECO:0000313" key="2">
    <source>
        <dbReference type="EMBL" id="GEU87493.1"/>
    </source>
</evidence>
<organism evidence="2">
    <name type="scientific">Tanacetum cinerariifolium</name>
    <name type="common">Dalmatian daisy</name>
    <name type="synonym">Chrysanthemum cinerariifolium</name>
    <dbReference type="NCBI Taxonomy" id="118510"/>
    <lineage>
        <taxon>Eukaryota</taxon>
        <taxon>Viridiplantae</taxon>
        <taxon>Streptophyta</taxon>
        <taxon>Embryophyta</taxon>
        <taxon>Tracheophyta</taxon>
        <taxon>Spermatophyta</taxon>
        <taxon>Magnoliopsida</taxon>
        <taxon>eudicotyledons</taxon>
        <taxon>Gunneridae</taxon>
        <taxon>Pentapetalae</taxon>
        <taxon>asterids</taxon>
        <taxon>campanulids</taxon>
        <taxon>Asterales</taxon>
        <taxon>Asteraceae</taxon>
        <taxon>Asteroideae</taxon>
        <taxon>Anthemideae</taxon>
        <taxon>Anthemidinae</taxon>
        <taxon>Tanacetum</taxon>
    </lineage>
</organism>
<dbReference type="AlphaFoldDB" id="A0A6L2NMX4"/>
<feature type="compositionally biased region" description="Basic and acidic residues" evidence="1">
    <location>
        <begin position="283"/>
        <end position="300"/>
    </location>
</feature>
<accession>A0A6L2NMX4</accession>
<feature type="compositionally biased region" description="Basic and acidic residues" evidence="1">
    <location>
        <begin position="248"/>
        <end position="260"/>
    </location>
</feature>
<feature type="compositionally biased region" description="Low complexity" evidence="1">
    <location>
        <begin position="214"/>
        <end position="224"/>
    </location>
</feature>
<evidence type="ECO:0000256" key="1">
    <source>
        <dbReference type="SAM" id="MobiDB-lite"/>
    </source>
</evidence>
<protein>
    <submittedName>
        <fullName evidence="2">Uncharacterized protein</fullName>
    </submittedName>
</protein>
<proteinExistence type="predicted"/>
<name>A0A6L2NMX4_TANCI</name>